<accession>A0ABW4JB62</accession>
<dbReference type="EMBL" id="JBHTOP010000026">
    <property type="protein sequence ID" value="MFD1672848.1"/>
    <property type="molecule type" value="Genomic_DNA"/>
</dbReference>
<organism evidence="2 3">
    <name type="scientific">Agrilactobacillus yilanensis</name>
    <dbReference type="NCBI Taxonomy" id="2485997"/>
    <lineage>
        <taxon>Bacteria</taxon>
        <taxon>Bacillati</taxon>
        <taxon>Bacillota</taxon>
        <taxon>Bacilli</taxon>
        <taxon>Lactobacillales</taxon>
        <taxon>Lactobacillaceae</taxon>
        <taxon>Agrilactobacillus</taxon>
    </lineage>
</organism>
<evidence type="ECO:0000313" key="2">
    <source>
        <dbReference type="EMBL" id="MFD1672848.1"/>
    </source>
</evidence>
<comment type="caution">
    <text evidence="2">The sequence shown here is derived from an EMBL/GenBank/DDBJ whole genome shotgun (WGS) entry which is preliminary data.</text>
</comment>
<dbReference type="RefSeq" id="WP_125713009.1">
    <property type="nucleotide sequence ID" value="NZ_JBHTOP010000026.1"/>
</dbReference>
<dbReference type="PANTHER" id="PTHR34215">
    <property type="entry name" value="BLL0784 PROTEIN"/>
    <property type="match status" value="1"/>
</dbReference>
<dbReference type="InterPro" id="IPR007393">
    <property type="entry name" value="YlxR_dom"/>
</dbReference>
<dbReference type="Pfam" id="PF04296">
    <property type="entry name" value="YlxR"/>
    <property type="match status" value="1"/>
</dbReference>
<evidence type="ECO:0000313" key="3">
    <source>
        <dbReference type="Proteomes" id="UP001597267"/>
    </source>
</evidence>
<dbReference type="CDD" id="cd00279">
    <property type="entry name" value="YlxR"/>
    <property type="match status" value="1"/>
</dbReference>
<dbReference type="InterPro" id="IPR035931">
    <property type="entry name" value="YlxR-like_sf"/>
</dbReference>
<dbReference type="PANTHER" id="PTHR34215:SF1">
    <property type="entry name" value="YLXR DOMAIN-CONTAINING PROTEIN"/>
    <property type="match status" value="1"/>
</dbReference>
<protein>
    <submittedName>
        <fullName evidence="2">RNase P modulator RnpM</fullName>
    </submittedName>
</protein>
<dbReference type="NCBIfam" id="NF047356">
    <property type="entry name" value="RNA_bind_RnpM"/>
    <property type="match status" value="1"/>
</dbReference>
<feature type="domain" description="YlxR" evidence="1">
    <location>
        <begin position="9"/>
        <end position="81"/>
    </location>
</feature>
<name>A0ABW4JB62_9LACO</name>
<dbReference type="Proteomes" id="UP001597267">
    <property type="component" value="Unassembled WGS sequence"/>
</dbReference>
<keyword evidence="3" id="KW-1185">Reference proteome</keyword>
<sequence>MKKRKIPMRKDILTNEMHPKKEMVRIVKNKAGEISLDTTGKKPGRGAYVSLNPEAIKAAKKAKILNEVFESPIPDEFYDELFDYVDHKKARQELFGND</sequence>
<reference evidence="3" key="1">
    <citation type="journal article" date="2019" name="Int. J. Syst. Evol. Microbiol.">
        <title>The Global Catalogue of Microorganisms (GCM) 10K type strain sequencing project: providing services to taxonomists for standard genome sequencing and annotation.</title>
        <authorList>
            <consortium name="The Broad Institute Genomics Platform"/>
            <consortium name="The Broad Institute Genome Sequencing Center for Infectious Disease"/>
            <person name="Wu L."/>
            <person name="Ma J."/>
        </authorList>
    </citation>
    <scope>NUCLEOTIDE SEQUENCE [LARGE SCALE GENOMIC DNA]</scope>
    <source>
        <strain evidence="3">CCM 8896</strain>
    </source>
</reference>
<evidence type="ECO:0000259" key="1">
    <source>
        <dbReference type="Pfam" id="PF04296"/>
    </source>
</evidence>
<dbReference type="InterPro" id="IPR037465">
    <property type="entry name" value="YlxR"/>
</dbReference>
<dbReference type="SUPFAM" id="SSF64376">
    <property type="entry name" value="YlxR-like"/>
    <property type="match status" value="1"/>
</dbReference>
<proteinExistence type="predicted"/>
<dbReference type="Gene3D" id="3.30.1230.10">
    <property type="entry name" value="YlxR-like"/>
    <property type="match status" value="1"/>
</dbReference>
<gene>
    <name evidence="2" type="primary">rnpM</name>
    <name evidence="2" type="synonym">ylxR</name>
    <name evidence="2" type="ORF">ACFQ5M_12115</name>
</gene>